<dbReference type="AlphaFoldDB" id="A0A158R083"/>
<dbReference type="PROSITE" id="PS01285">
    <property type="entry name" value="FA58C_1"/>
    <property type="match status" value="1"/>
</dbReference>
<keyword evidence="11" id="KW-0325">Glycoprotein</keyword>
<dbReference type="Gene3D" id="2.60.120.260">
    <property type="entry name" value="Galactose-binding domain-like"/>
    <property type="match status" value="1"/>
</dbReference>
<feature type="domain" description="F5/8 type C" evidence="14">
    <location>
        <begin position="1"/>
        <end position="122"/>
    </location>
</feature>
<dbReference type="InterPro" id="IPR008979">
    <property type="entry name" value="Galactose-bd-like_sf"/>
</dbReference>
<keyword evidence="7 12" id="KW-1133">Transmembrane helix</keyword>
<proteinExistence type="predicted"/>
<evidence type="ECO:0000313" key="16">
    <source>
        <dbReference type="Proteomes" id="UP000271162"/>
    </source>
</evidence>
<feature type="transmembrane region" description="Helical" evidence="12">
    <location>
        <begin position="289"/>
        <end position="311"/>
    </location>
</feature>
<evidence type="ECO:0000256" key="11">
    <source>
        <dbReference type="ARBA" id="ARBA00023180"/>
    </source>
</evidence>
<sequence>IRTELASGAWCPKPQIHSNSYEFLQISLEKIYVVTAIETQGRYGNGTGREYVSEYMIDYLRPGSKWIRYRNRTGHTLMTGNYDTTTAVKRALDPPLFASKLRIVPHSRQTRTICLRVELYGCVHDDGLLYYSTLPGGSRVGDVDFRDSTFENSDLYTETGIRRGLGLLSDGYVAETSPFDERNTNGSWIGWSRHNTDGTVTLLFEFDHLRNFSEILMAAYGRLNSIDVIFRNDLRIPLHKRMAKKIRVTISFVADWIFLTEIHFTSVYYNEQSTMVSPTEERYLSNSSVFVAIGLVACLVLLTATMCIIVMRRRKKKPEDKYNIFERDIRRNLIITQIHGKTTTELLPSPPTPSHAISNLFSSGKTTSTSLSSKSTSPKFGTATWSDFHFPPPPSLPDDRANGPSNLVVPMLNVRDGTLSRVQPPLHENALLDEMRTLFVAKSPHIIQLLAIDDQNGLLLELAANGNIRQYLQSQPRDEISIAMLMGFCADVCEGMRHLETLGLVHGHLTPSNILIDEHRRAKPLYLFQNSFSPYSDVWAFAVCCWEIAETLCTRVPFAPLTNSELVENAQRMLAGQSDRVRFQIFSVIFHSVLVKHRPSPKKR</sequence>
<dbReference type="PROSITE" id="PS50011">
    <property type="entry name" value="PROTEIN_KINASE_DOM"/>
    <property type="match status" value="1"/>
</dbReference>
<dbReference type="InterPro" id="IPR001245">
    <property type="entry name" value="Ser-Thr/Tyr_kinase_cat_dom"/>
</dbReference>
<feature type="domain" description="Protein kinase" evidence="13">
    <location>
        <begin position="355"/>
        <end position="604"/>
    </location>
</feature>
<dbReference type="Gene3D" id="1.10.510.10">
    <property type="entry name" value="Transferase(Phosphotransferase) domain 1"/>
    <property type="match status" value="2"/>
</dbReference>
<dbReference type="Pfam" id="PF21114">
    <property type="entry name" value="DDR1-2_DS-like"/>
    <property type="match status" value="1"/>
</dbReference>
<evidence type="ECO:0000256" key="10">
    <source>
        <dbReference type="ARBA" id="ARBA00023170"/>
    </source>
</evidence>
<keyword evidence="5" id="KW-0547">Nucleotide-binding</keyword>
<gene>
    <name evidence="15" type="ORF">NBR_LOCUS11349</name>
</gene>
<evidence type="ECO:0000256" key="12">
    <source>
        <dbReference type="SAM" id="Phobius"/>
    </source>
</evidence>
<keyword evidence="9" id="KW-1015">Disulfide bond</keyword>
<evidence type="ECO:0000259" key="13">
    <source>
        <dbReference type="PROSITE" id="PS50011"/>
    </source>
</evidence>
<keyword evidence="3 12" id="KW-0812">Transmembrane</keyword>
<dbReference type="Pfam" id="PF07714">
    <property type="entry name" value="PK_Tyr_Ser-Thr"/>
    <property type="match status" value="1"/>
</dbReference>
<dbReference type="InterPro" id="IPR000719">
    <property type="entry name" value="Prot_kinase_dom"/>
</dbReference>
<evidence type="ECO:0000313" key="17">
    <source>
        <dbReference type="WBParaSite" id="NBR_0001134801-mRNA-1"/>
    </source>
</evidence>
<dbReference type="Gene3D" id="2.60.120.1190">
    <property type="match status" value="2"/>
</dbReference>
<protein>
    <submittedName>
        <fullName evidence="17">Discoidin domain receptor tyrosine kinase 2b</fullName>
    </submittedName>
</protein>
<dbReference type="SUPFAM" id="SSF56112">
    <property type="entry name" value="Protein kinase-like (PK-like)"/>
    <property type="match status" value="1"/>
</dbReference>
<comment type="subcellular location">
    <subcellularLocation>
        <location evidence="1">Cell membrane</location>
        <topology evidence="1">Single-pass type I membrane protein</topology>
    </subcellularLocation>
</comment>
<keyword evidence="16" id="KW-1185">Reference proteome</keyword>
<evidence type="ECO:0000256" key="5">
    <source>
        <dbReference type="ARBA" id="ARBA00022741"/>
    </source>
</evidence>
<dbReference type="PANTHER" id="PTHR24543:SF291">
    <property type="entry name" value="SMOKE ALARM, ISOFORM D"/>
    <property type="match status" value="1"/>
</dbReference>
<organism evidence="17">
    <name type="scientific">Nippostrongylus brasiliensis</name>
    <name type="common">Rat hookworm</name>
    <dbReference type="NCBI Taxonomy" id="27835"/>
    <lineage>
        <taxon>Eukaryota</taxon>
        <taxon>Metazoa</taxon>
        <taxon>Ecdysozoa</taxon>
        <taxon>Nematoda</taxon>
        <taxon>Chromadorea</taxon>
        <taxon>Rhabditida</taxon>
        <taxon>Rhabditina</taxon>
        <taxon>Rhabditomorpha</taxon>
        <taxon>Strongyloidea</taxon>
        <taxon>Heligmosomidae</taxon>
        <taxon>Nippostrongylus</taxon>
    </lineage>
</organism>
<evidence type="ECO:0000256" key="3">
    <source>
        <dbReference type="ARBA" id="ARBA00022692"/>
    </source>
</evidence>
<dbReference type="GO" id="GO:0004672">
    <property type="term" value="F:protein kinase activity"/>
    <property type="evidence" value="ECO:0007669"/>
    <property type="project" value="InterPro"/>
</dbReference>
<evidence type="ECO:0000256" key="8">
    <source>
        <dbReference type="ARBA" id="ARBA00023136"/>
    </source>
</evidence>
<dbReference type="GO" id="GO:0005524">
    <property type="term" value="F:ATP binding"/>
    <property type="evidence" value="ECO:0007669"/>
    <property type="project" value="UniProtKB-KW"/>
</dbReference>
<reference evidence="17" key="1">
    <citation type="submission" date="2016-04" db="UniProtKB">
        <authorList>
            <consortium name="WormBaseParasite"/>
        </authorList>
    </citation>
    <scope>IDENTIFICATION</scope>
</reference>
<dbReference type="PANTHER" id="PTHR24543">
    <property type="entry name" value="MULTICOPPER OXIDASE-RELATED"/>
    <property type="match status" value="1"/>
</dbReference>
<dbReference type="GO" id="GO:0005886">
    <property type="term" value="C:plasma membrane"/>
    <property type="evidence" value="ECO:0007669"/>
    <property type="project" value="UniProtKB-SubCell"/>
</dbReference>
<dbReference type="InterPro" id="IPR000421">
    <property type="entry name" value="FA58C"/>
</dbReference>
<dbReference type="Proteomes" id="UP000271162">
    <property type="component" value="Unassembled WGS sequence"/>
</dbReference>
<evidence type="ECO:0000256" key="4">
    <source>
        <dbReference type="ARBA" id="ARBA00022729"/>
    </source>
</evidence>
<dbReference type="OMA" id="VNNEFTH"/>
<feature type="transmembrane region" description="Helical" evidence="12">
    <location>
        <begin position="248"/>
        <end position="269"/>
    </location>
</feature>
<reference evidence="15 16" key="2">
    <citation type="submission" date="2018-11" db="EMBL/GenBank/DDBJ databases">
        <authorList>
            <consortium name="Pathogen Informatics"/>
        </authorList>
    </citation>
    <scope>NUCLEOTIDE SEQUENCE [LARGE SCALE GENOMIC DNA]</scope>
</reference>
<keyword evidence="8 12" id="KW-0472">Membrane</keyword>
<evidence type="ECO:0000256" key="6">
    <source>
        <dbReference type="ARBA" id="ARBA00022840"/>
    </source>
</evidence>
<keyword evidence="2" id="KW-1003">Cell membrane</keyword>
<dbReference type="InterPro" id="IPR048525">
    <property type="entry name" value="DDR1-2_DS-like"/>
</dbReference>
<dbReference type="InterPro" id="IPR011009">
    <property type="entry name" value="Kinase-like_dom_sf"/>
</dbReference>
<dbReference type="EMBL" id="UYSL01020506">
    <property type="protein sequence ID" value="VDL74938.1"/>
    <property type="molecule type" value="Genomic_DNA"/>
</dbReference>
<evidence type="ECO:0000256" key="9">
    <source>
        <dbReference type="ARBA" id="ARBA00023157"/>
    </source>
</evidence>
<evidence type="ECO:0000256" key="2">
    <source>
        <dbReference type="ARBA" id="ARBA00022475"/>
    </source>
</evidence>
<evidence type="ECO:0000256" key="7">
    <source>
        <dbReference type="ARBA" id="ARBA00022989"/>
    </source>
</evidence>
<dbReference type="WBParaSite" id="NBR_0001134801-mRNA-1">
    <property type="protein sequence ID" value="NBR_0001134801-mRNA-1"/>
    <property type="gene ID" value="NBR_0001134801"/>
</dbReference>
<evidence type="ECO:0000313" key="15">
    <source>
        <dbReference type="EMBL" id="VDL74938.1"/>
    </source>
</evidence>
<dbReference type="SUPFAM" id="SSF49785">
    <property type="entry name" value="Galactose-binding domain-like"/>
    <property type="match status" value="1"/>
</dbReference>
<evidence type="ECO:0000259" key="14">
    <source>
        <dbReference type="PROSITE" id="PS50022"/>
    </source>
</evidence>
<accession>A0A158R083</accession>
<keyword evidence="4" id="KW-0732">Signal</keyword>
<evidence type="ECO:0000256" key="1">
    <source>
        <dbReference type="ARBA" id="ARBA00004251"/>
    </source>
</evidence>
<keyword evidence="10" id="KW-0675">Receptor</keyword>
<name>A0A158R083_NIPBR</name>
<dbReference type="PROSITE" id="PS50022">
    <property type="entry name" value="FA58C_3"/>
    <property type="match status" value="1"/>
</dbReference>
<dbReference type="Pfam" id="PF00754">
    <property type="entry name" value="F5_F8_type_C"/>
    <property type="match status" value="1"/>
</dbReference>
<keyword evidence="6" id="KW-0067">ATP-binding</keyword>
<dbReference type="PROSITE" id="PS01286">
    <property type="entry name" value="FA58C_2"/>
    <property type="match status" value="1"/>
</dbReference>